<dbReference type="EMBL" id="KN837362">
    <property type="protein sequence ID" value="KIJ26632.1"/>
    <property type="molecule type" value="Genomic_DNA"/>
</dbReference>
<evidence type="ECO:0000313" key="2">
    <source>
        <dbReference type="Proteomes" id="UP000054279"/>
    </source>
</evidence>
<reference evidence="1 2" key="1">
    <citation type="submission" date="2014-06" db="EMBL/GenBank/DDBJ databases">
        <title>Evolutionary Origins and Diversification of the Mycorrhizal Mutualists.</title>
        <authorList>
            <consortium name="DOE Joint Genome Institute"/>
            <consortium name="Mycorrhizal Genomics Consortium"/>
            <person name="Kohler A."/>
            <person name="Kuo A."/>
            <person name="Nagy L.G."/>
            <person name="Floudas D."/>
            <person name="Copeland A."/>
            <person name="Barry K.W."/>
            <person name="Cichocki N."/>
            <person name="Veneault-Fourrey C."/>
            <person name="LaButti K."/>
            <person name="Lindquist E.A."/>
            <person name="Lipzen A."/>
            <person name="Lundell T."/>
            <person name="Morin E."/>
            <person name="Murat C."/>
            <person name="Riley R."/>
            <person name="Ohm R."/>
            <person name="Sun H."/>
            <person name="Tunlid A."/>
            <person name="Henrissat B."/>
            <person name="Grigoriev I.V."/>
            <person name="Hibbett D.S."/>
            <person name="Martin F."/>
        </authorList>
    </citation>
    <scope>NUCLEOTIDE SEQUENCE [LARGE SCALE GENOMIC DNA]</scope>
    <source>
        <strain evidence="1 2">SS14</strain>
    </source>
</reference>
<proteinExistence type="predicted"/>
<dbReference type="HOGENOM" id="CLU_052863_0_0_1"/>
<organism evidence="1 2">
    <name type="scientific">Sphaerobolus stellatus (strain SS14)</name>
    <dbReference type="NCBI Taxonomy" id="990650"/>
    <lineage>
        <taxon>Eukaryota</taxon>
        <taxon>Fungi</taxon>
        <taxon>Dikarya</taxon>
        <taxon>Basidiomycota</taxon>
        <taxon>Agaricomycotina</taxon>
        <taxon>Agaricomycetes</taxon>
        <taxon>Phallomycetidae</taxon>
        <taxon>Geastrales</taxon>
        <taxon>Sphaerobolaceae</taxon>
        <taxon>Sphaerobolus</taxon>
    </lineage>
</organism>
<dbReference type="Proteomes" id="UP000054279">
    <property type="component" value="Unassembled WGS sequence"/>
</dbReference>
<protein>
    <recommendedName>
        <fullName evidence="3">F-box domain-containing protein</fullName>
    </recommendedName>
</protein>
<keyword evidence="2" id="KW-1185">Reference proteome</keyword>
<evidence type="ECO:0000313" key="1">
    <source>
        <dbReference type="EMBL" id="KIJ26632.1"/>
    </source>
</evidence>
<name>A0A0C9UBY9_SPHS4</name>
<evidence type="ECO:0008006" key="3">
    <source>
        <dbReference type="Google" id="ProtNLM"/>
    </source>
</evidence>
<dbReference type="AlphaFoldDB" id="A0A0C9UBY9"/>
<dbReference type="SUPFAM" id="SSF52047">
    <property type="entry name" value="RNI-like"/>
    <property type="match status" value="1"/>
</dbReference>
<gene>
    <name evidence="1" type="ORF">M422DRAFT_272267</name>
</gene>
<sequence>MLANAVNILANEGVILLSLESVVLDISVTSYDALEQFLDNCSMLKQLRITVAPVAAFQGDTSIKETSLHLLERLELKLPSKFNPYQLFTSFNAQRLSHFRLTLTKDEGWNQELWVGLIHFFEASSGLEIVVCQNVIFPSERVASLLITALECLTHLNALFIMDGFIGHLLDVLSETHFSEWLCPELSYLNLSIVSIVKDELFRFLNARRGRAEVTGITNLLLRGCRGITAAELLGNVDTATIQQVDIREAIPEIDSSWIEDVADLERNEGNVEAQ</sequence>
<accession>A0A0C9UBY9</accession>